<keyword evidence="3" id="KW-1185">Reference proteome</keyword>
<evidence type="ECO:0000256" key="1">
    <source>
        <dbReference type="SAM" id="SignalP"/>
    </source>
</evidence>
<organism evidence="2 3">
    <name type="scientific">Pseudovirgaria hyperparasitica</name>
    <dbReference type="NCBI Taxonomy" id="470096"/>
    <lineage>
        <taxon>Eukaryota</taxon>
        <taxon>Fungi</taxon>
        <taxon>Dikarya</taxon>
        <taxon>Ascomycota</taxon>
        <taxon>Pezizomycotina</taxon>
        <taxon>Dothideomycetes</taxon>
        <taxon>Dothideomycetes incertae sedis</taxon>
        <taxon>Acrospermales</taxon>
        <taxon>Acrospermaceae</taxon>
        <taxon>Pseudovirgaria</taxon>
    </lineage>
</organism>
<dbReference type="GeneID" id="54488509"/>
<protein>
    <submittedName>
        <fullName evidence="2">Uncharacterized protein</fullName>
    </submittedName>
</protein>
<proteinExistence type="predicted"/>
<dbReference type="AlphaFoldDB" id="A0A6A6VYE1"/>
<evidence type="ECO:0000313" key="3">
    <source>
        <dbReference type="Proteomes" id="UP000799437"/>
    </source>
</evidence>
<dbReference type="RefSeq" id="XP_033597185.1">
    <property type="nucleotide sequence ID" value="XM_033747455.1"/>
</dbReference>
<feature type="signal peptide" evidence="1">
    <location>
        <begin position="1"/>
        <end position="16"/>
    </location>
</feature>
<reference evidence="2" key="1">
    <citation type="journal article" date="2020" name="Stud. Mycol.">
        <title>101 Dothideomycetes genomes: a test case for predicting lifestyles and emergence of pathogens.</title>
        <authorList>
            <person name="Haridas S."/>
            <person name="Albert R."/>
            <person name="Binder M."/>
            <person name="Bloem J."/>
            <person name="Labutti K."/>
            <person name="Salamov A."/>
            <person name="Andreopoulos B."/>
            <person name="Baker S."/>
            <person name="Barry K."/>
            <person name="Bills G."/>
            <person name="Bluhm B."/>
            <person name="Cannon C."/>
            <person name="Castanera R."/>
            <person name="Culley D."/>
            <person name="Daum C."/>
            <person name="Ezra D."/>
            <person name="Gonzalez J."/>
            <person name="Henrissat B."/>
            <person name="Kuo A."/>
            <person name="Liang C."/>
            <person name="Lipzen A."/>
            <person name="Lutzoni F."/>
            <person name="Magnuson J."/>
            <person name="Mondo S."/>
            <person name="Nolan M."/>
            <person name="Ohm R."/>
            <person name="Pangilinan J."/>
            <person name="Park H.-J."/>
            <person name="Ramirez L."/>
            <person name="Alfaro M."/>
            <person name="Sun H."/>
            <person name="Tritt A."/>
            <person name="Yoshinaga Y."/>
            <person name="Zwiers L.-H."/>
            <person name="Turgeon B."/>
            <person name="Goodwin S."/>
            <person name="Spatafora J."/>
            <person name="Crous P."/>
            <person name="Grigoriev I."/>
        </authorList>
    </citation>
    <scope>NUCLEOTIDE SEQUENCE</scope>
    <source>
        <strain evidence="2">CBS 121739</strain>
    </source>
</reference>
<accession>A0A6A6VYE1</accession>
<dbReference type="Proteomes" id="UP000799437">
    <property type="component" value="Unassembled WGS sequence"/>
</dbReference>
<feature type="chain" id="PRO_5025366160" evidence="1">
    <location>
        <begin position="17"/>
        <end position="202"/>
    </location>
</feature>
<dbReference type="EMBL" id="ML996579">
    <property type="protein sequence ID" value="KAF2754734.1"/>
    <property type="molecule type" value="Genomic_DNA"/>
</dbReference>
<name>A0A6A6VYE1_9PEZI</name>
<keyword evidence="1" id="KW-0732">Signal</keyword>
<gene>
    <name evidence="2" type="ORF">EJ05DRAFT_503680</name>
</gene>
<evidence type="ECO:0000313" key="2">
    <source>
        <dbReference type="EMBL" id="KAF2754734.1"/>
    </source>
</evidence>
<sequence length="202" mass="22045">MLYILQAIATLIAVFAVSIMSQFPPPEDPSVATQFIQDLDALISKTATQQASADAITFLDGPALFTDRGHLYDTLEAFESLVASMDIYTSQIRDAPPLPTGTNSDTVTTRYRIYMSNQGRVMATLNRHAGLFRAIRLGGRVVSGLESFRRSVINFESAVLVFNPTRAEETHAFTLDMIDRLNGAVLAYGGAVGRVRRRALAG</sequence>